<sequence length="67" mass="7907">MIEVTRLNNKKYYLNCELIEFIESTPDTVISLTTGKKVVVKEETKEVITKIIAYKRRITYKYCESEV</sequence>
<name>A0A7G9WCL2_ALKCA</name>
<keyword evidence="1" id="KW-0969">Cilium</keyword>
<evidence type="ECO:0000313" key="2">
    <source>
        <dbReference type="Proteomes" id="UP000516160"/>
    </source>
</evidence>
<dbReference type="PANTHER" id="PTHR39185">
    <property type="entry name" value="SWARMING MOTILITY PROTEIN SWRD"/>
    <property type="match status" value="1"/>
</dbReference>
<dbReference type="KEGG" id="acae:HYG86_17405"/>
<keyword evidence="2" id="KW-1185">Reference proteome</keyword>
<keyword evidence="1" id="KW-0966">Cell projection</keyword>
<dbReference type="RefSeq" id="WP_213166816.1">
    <property type="nucleotide sequence ID" value="NZ_CP058559.1"/>
</dbReference>
<dbReference type="InterPro" id="IPR009384">
    <property type="entry name" value="SwrD-like"/>
</dbReference>
<protein>
    <submittedName>
        <fullName evidence="1">Flagellar FlbD family protein</fullName>
    </submittedName>
</protein>
<reference evidence="1 2" key="1">
    <citation type="submission" date="2020-07" db="EMBL/GenBank/DDBJ databases">
        <title>Alkalicella. sp. LB2 genome.</title>
        <authorList>
            <person name="Postec A."/>
            <person name="Quemeneur M."/>
        </authorList>
    </citation>
    <scope>NUCLEOTIDE SEQUENCE [LARGE SCALE GENOMIC DNA]</scope>
    <source>
        <strain evidence="1 2">LB2</strain>
    </source>
</reference>
<dbReference type="AlphaFoldDB" id="A0A7G9WCL2"/>
<dbReference type="PANTHER" id="PTHR39185:SF1">
    <property type="entry name" value="SWARMING MOTILITY PROTEIN SWRD"/>
    <property type="match status" value="1"/>
</dbReference>
<accession>A0A7G9WCL2</accession>
<organism evidence="1 2">
    <name type="scientific">Alkalicella caledoniensis</name>
    <dbReference type="NCBI Taxonomy" id="2731377"/>
    <lineage>
        <taxon>Bacteria</taxon>
        <taxon>Bacillati</taxon>
        <taxon>Bacillota</taxon>
        <taxon>Clostridia</taxon>
        <taxon>Eubacteriales</taxon>
        <taxon>Proteinivoracaceae</taxon>
        <taxon>Alkalicella</taxon>
    </lineage>
</organism>
<gene>
    <name evidence="1" type="ORF">HYG86_17405</name>
</gene>
<keyword evidence="1" id="KW-0282">Flagellum</keyword>
<dbReference type="Pfam" id="PF06289">
    <property type="entry name" value="FlbD"/>
    <property type="match status" value="1"/>
</dbReference>
<dbReference type="Proteomes" id="UP000516160">
    <property type="component" value="Chromosome"/>
</dbReference>
<proteinExistence type="predicted"/>
<dbReference type="EMBL" id="CP058559">
    <property type="protein sequence ID" value="QNO16424.1"/>
    <property type="molecule type" value="Genomic_DNA"/>
</dbReference>
<evidence type="ECO:0000313" key="1">
    <source>
        <dbReference type="EMBL" id="QNO16424.1"/>
    </source>
</evidence>